<keyword evidence="3" id="KW-1185">Reference proteome</keyword>
<dbReference type="EMBL" id="FOIR01000002">
    <property type="protein sequence ID" value="SEW22848.1"/>
    <property type="molecule type" value="Genomic_DNA"/>
</dbReference>
<dbReference type="PANTHER" id="PTHR21666:SF270">
    <property type="entry name" value="MUREIN HYDROLASE ACTIVATOR ENVC"/>
    <property type="match status" value="1"/>
</dbReference>
<dbReference type="GO" id="GO:0004222">
    <property type="term" value="F:metalloendopeptidase activity"/>
    <property type="evidence" value="ECO:0007669"/>
    <property type="project" value="TreeGrafter"/>
</dbReference>
<dbReference type="SUPFAM" id="SSF51261">
    <property type="entry name" value="Duplicated hybrid motif"/>
    <property type="match status" value="1"/>
</dbReference>
<dbReference type="InterPro" id="IPR011055">
    <property type="entry name" value="Dup_hybrid_motif"/>
</dbReference>
<feature type="domain" description="M23ase beta-sheet core" evidence="1">
    <location>
        <begin position="89"/>
        <end position="187"/>
    </location>
</feature>
<dbReference type="InterPro" id="IPR050570">
    <property type="entry name" value="Cell_wall_metabolism_enzyme"/>
</dbReference>
<dbReference type="CDD" id="cd12797">
    <property type="entry name" value="M23_peptidase"/>
    <property type="match status" value="1"/>
</dbReference>
<evidence type="ECO:0000259" key="1">
    <source>
        <dbReference type="Pfam" id="PF01551"/>
    </source>
</evidence>
<sequence>MDIGGLLREAGITPSPVMKLDNEKLHHFDLSKYNKALDNVDLNDEQAFTQYIFNELKANNCTAGIGGYGEERSLYSRSTLFSDEEPRTIHLGIDVWTAAGADVFAPLDSTVHSFANRNVHGDYGPVIILEHKIENHVFHTLYGHLSTDSLDGLTIGKEIKKGQEFARIGEYHENFHWPPHLHFQVIIDMQGMVGDYPGVCKKSESNIYLKNCPNPSVFL</sequence>
<dbReference type="PANTHER" id="PTHR21666">
    <property type="entry name" value="PEPTIDASE-RELATED"/>
    <property type="match status" value="1"/>
</dbReference>
<organism evidence="2 3">
    <name type="scientific">Roseivirga pacifica</name>
    <dbReference type="NCBI Taxonomy" id="1267423"/>
    <lineage>
        <taxon>Bacteria</taxon>
        <taxon>Pseudomonadati</taxon>
        <taxon>Bacteroidota</taxon>
        <taxon>Cytophagia</taxon>
        <taxon>Cytophagales</taxon>
        <taxon>Roseivirgaceae</taxon>
        <taxon>Roseivirga</taxon>
    </lineage>
</organism>
<dbReference type="Gene3D" id="2.70.70.10">
    <property type="entry name" value="Glucose Permease (Domain IIA)"/>
    <property type="match status" value="1"/>
</dbReference>
<reference evidence="3" key="1">
    <citation type="submission" date="2016-10" db="EMBL/GenBank/DDBJ databases">
        <authorList>
            <person name="Varghese N."/>
            <person name="Submissions S."/>
        </authorList>
    </citation>
    <scope>NUCLEOTIDE SEQUENCE [LARGE SCALE GENOMIC DNA]</scope>
    <source>
        <strain evidence="3">CGMCC 1.12402</strain>
    </source>
</reference>
<dbReference type="STRING" id="1267423.SAMN05216290_2083"/>
<dbReference type="InterPro" id="IPR016047">
    <property type="entry name" value="M23ase_b-sheet_dom"/>
</dbReference>
<evidence type="ECO:0000313" key="3">
    <source>
        <dbReference type="Proteomes" id="UP000199437"/>
    </source>
</evidence>
<dbReference type="Proteomes" id="UP000199437">
    <property type="component" value="Unassembled WGS sequence"/>
</dbReference>
<dbReference type="AlphaFoldDB" id="A0A1I0Q794"/>
<dbReference type="GeneID" id="99986795"/>
<name>A0A1I0Q794_9BACT</name>
<dbReference type="Pfam" id="PF01551">
    <property type="entry name" value="Peptidase_M23"/>
    <property type="match status" value="1"/>
</dbReference>
<dbReference type="RefSeq" id="WP_245733562.1">
    <property type="nucleotide sequence ID" value="NZ_FOIR01000002.1"/>
</dbReference>
<accession>A0A1I0Q794</accession>
<proteinExistence type="predicted"/>
<protein>
    <submittedName>
        <fullName evidence="2">Peptidase family M23</fullName>
    </submittedName>
</protein>
<evidence type="ECO:0000313" key="2">
    <source>
        <dbReference type="EMBL" id="SEW22848.1"/>
    </source>
</evidence>
<gene>
    <name evidence="2" type="ORF">SAMN05216290_2083</name>
</gene>